<dbReference type="AlphaFoldDB" id="A0A146K3B7"/>
<dbReference type="Gene3D" id="1.20.140.30">
    <property type="entry name" value="MOB kinase activator"/>
    <property type="match status" value="1"/>
</dbReference>
<dbReference type="SMART" id="SM01388">
    <property type="entry name" value="Mob1_phocein"/>
    <property type="match status" value="1"/>
</dbReference>
<evidence type="ECO:0000313" key="1">
    <source>
        <dbReference type="EMBL" id="JAP90938.1"/>
    </source>
</evidence>
<sequence>NILQIKDDLEKMAELPSGELQNEWIAYNIYEIYQYTQLFAKLILTKCKCEKMSVASAEYLWVQQSEQISLPAAEYVEKVMQFVQEQLNNAKIFPTEPGSPFSKNFPQAAAQVLRRILRIYIHSLVEHEKMIEEMSLEESFSKALGFIILFGKTFDLLQKQDLDPIRTFVQRW</sequence>
<organism evidence="1">
    <name type="scientific">Trepomonas sp. PC1</name>
    <dbReference type="NCBI Taxonomy" id="1076344"/>
    <lineage>
        <taxon>Eukaryota</taxon>
        <taxon>Metamonada</taxon>
        <taxon>Diplomonadida</taxon>
        <taxon>Hexamitidae</taxon>
        <taxon>Hexamitinae</taxon>
        <taxon>Trepomonas</taxon>
    </lineage>
</organism>
<dbReference type="InterPro" id="IPR005301">
    <property type="entry name" value="MOB_kinase_act_fam"/>
</dbReference>
<feature type="non-terminal residue" evidence="1">
    <location>
        <position position="172"/>
    </location>
</feature>
<dbReference type="PANTHER" id="PTHR22599">
    <property type="entry name" value="MPS ONE BINDER KINASE ACTIVATOR-LIKE MOB"/>
    <property type="match status" value="1"/>
</dbReference>
<dbReference type="SUPFAM" id="SSF101152">
    <property type="entry name" value="Mob1/phocein"/>
    <property type="match status" value="1"/>
</dbReference>
<dbReference type="EMBL" id="GDID01005668">
    <property type="protein sequence ID" value="JAP90938.1"/>
    <property type="molecule type" value="Transcribed_RNA"/>
</dbReference>
<reference evidence="1" key="1">
    <citation type="submission" date="2015-07" db="EMBL/GenBank/DDBJ databases">
        <title>Adaptation to a free-living lifestyle via gene acquisitions in the diplomonad Trepomonas sp. PC1.</title>
        <authorList>
            <person name="Xu F."/>
            <person name="Jerlstrom-Hultqvist J."/>
            <person name="Kolisko M."/>
            <person name="Simpson A.G.B."/>
            <person name="Roger A.J."/>
            <person name="Svard S.G."/>
            <person name="Andersson J.O."/>
        </authorList>
    </citation>
    <scope>NUCLEOTIDE SEQUENCE</scope>
    <source>
        <strain evidence="1">PC1</strain>
    </source>
</reference>
<accession>A0A146K3B7</accession>
<dbReference type="Pfam" id="PF03637">
    <property type="entry name" value="Mob1_phocein"/>
    <property type="match status" value="1"/>
</dbReference>
<feature type="non-terminal residue" evidence="1">
    <location>
        <position position="1"/>
    </location>
</feature>
<protein>
    <submittedName>
        <fullName evidence="1">Mob1/phocein family protein</fullName>
    </submittedName>
</protein>
<gene>
    <name evidence="1" type="ORF">TPC1_17602</name>
</gene>
<proteinExistence type="predicted"/>
<dbReference type="InterPro" id="IPR036703">
    <property type="entry name" value="MOB_kinase_act_sf"/>
</dbReference>
<name>A0A146K3B7_9EUKA</name>